<dbReference type="CDD" id="cd02440">
    <property type="entry name" value="AdoMet_MTases"/>
    <property type="match status" value="1"/>
</dbReference>
<dbReference type="AlphaFoldDB" id="A0A9P4SBH7"/>
<dbReference type="FunFam" id="3.40.50.150:FF:000270">
    <property type="entry name" value="RNA methylase family protein"/>
    <property type="match status" value="1"/>
</dbReference>
<comment type="similarity">
    <text evidence="2">Belongs to the methyltransferase superfamily. Trimethylguanosine synthase family.</text>
</comment>
<name>A0A9P4SBH7_9PEZI</name>
<dbReference type="Gene3D" id="3.40.50.150">
    <property type="entry name" value="Vaccinia Virus protein VP39"/>
    <property type="match status" value="1"/>
</dbReference>
<dbReference type="OrthoDB" id="194443at2759"/>
<evidence type="ECO:0000256" key="7">
    <source>
        <dbReference type="ARBA" id="ARBA00049790"/>
    </source>
</evidence>
<dbReference type="EMBL" id="MU006096">
    <property type="protein sequence ID" value="KAF2838578.1"/>
    <property type="molecule type" value="Genomic_DNA"/>
</dbReference>
<organism evidence="9 10">
    <name type="scientific">Patellaria atrata CBS 101060</name>
    <dbReference type="NCBI Taxonomy" id="1346257"/>
    <lineage>
        <taxon>Eukaryota</taxon>
        <taxon>Fungi</taxon>
        <taxon>Dikarya</taxon>
        <taxon>Ascomycota</taxon>
        <taxon>Pezizomycotina</taxon>
        <taxon>Dothideomycetes</taxon>
        <taxon>Dothideomycetes incertae sedis</taxon>
        <taxon>Patellariales</taxon>
        <taxon>Patellariaceae</taxon>
        <taxon>Patellaria</taxon>
    </lineage>
</organism>
<comment type="caution">
    <text evidence="9">The sequence shown here is derived from an EMBL/GenBank/DDBJ whole genome shotgun (WGS) entry which is preliminary data.</text>
</comment>
<feature type="region of interest" description="Disordered" evidence="8">
    <location>
        <begin position="244"/>
        <end position="263"/>
    </location>
</feature>
<comment type="catalytic activity">
    <reaction evidence="5">
        <text>a 5'-end (N(2),N(7)-dimethyl 5'-triphosphoguanosine)-ribonucleoside in snRNA + S-adenosyl-L-methionine = a 5'-end (N(2),N(2),N(7)-trimethyl 5'-triphosphoguanosine)-ribonucleoside in snRNA + S-adenosyl-L-homocysteine + H(+)</text>
        <dbReference type="Rhea" id="RHEA:78479"/>
        <dbReference type="Rhea" id="RHEA-COMP:19087"/>
        <dbReference type="Rhea" id="RHEA-COMP:19089"/>
        <dbReference type="ChEBI" id="CHEBI:15378"/>
        <dbReference type="ChEBI" id="CHEBI:57856"/>
        <dbReference type="ChEBI" id="CHEBI:59789"/>
        <dbReference type="ChEBI" id="CHEBI:167623"/>
        <dbReference type="ChEBI" id="CHEBI:172880"/>
    </reaction>
    <physiologicalReaction direction="left-to-right" evidence="5">
        <dbReference type="Rhea" id="RHEA:78480"/>
    </physiologicalReaction>
</comment>
<dbReference type="PANTHER" id="PTHR14741">
    <property type="entry name" value="S-ADENOSYLMETHIONINE-DEPENDENT METHYLTRANSFERASE RELATED"/>
    <property type="match status" value="1"/>
</dbReference>
<protein>
    <recommendedName>
        <fullName evidence="1">Trimethylguanosine synthase</fullName>
    </recommendedName>
    <alternativeName>
        <fullName evidence="7">Cap-specific guanine-N(2) methyltransferase</fullName>
    </alternativeName>
</protein>
<evidence type="ECO:0000256" key="4">
    <source>
        <dbReference type="ARBA" id="ARBA00048740"/>
    </source>
</evidence>
<dbReference type="Pfam" id="PF09445">
    <property type="entry name" value="Methyltransf_15"/>
    <property type="match status" value="1"/>
</dbReference>
<evidence type="ECO:0000256" key="8">
    <source>
        <dbReference type="SAM" id="MobiDB-lite"/>
    </source>
</evidence>
<evidence type="ECO:0000256" key="5">
    <source>
        <dbReference type="ARBA" id="ARBA00048763"/>
    </source>
</evidence>
<dbReference type="GO" id="GO:0071164">
    <property type="term" value="F:RNA cap trimethylguanosine synthase activity"/>
    <property type="evidence" value="ECO:0007669"/>
    <property type="project" value="TreeGrafter"/>
</dbReference>
<sequence length="263" mass="29738">MQPLAEEELTSKRQFHYSHRSQVPPNIQKYWEQRHQIFSKYDEGILLTDNAWFGITPEFVANQVAQDVVSLAPSNKTIIIDAFAGAGGNTIAFALSGRWERVFGIEKDPDVLKCAKRNAEVYGVAKKIFWIEGDCFEVIKARFKAQGKDAVIFASPPWGGPDYKADQVFDLNSMEPYGLDDLYMPFSRITKEIVMYLPRTSNLNQISKYVPTGEQVHVRHYCMKGASKALCVFYGNLRPESSTERCEDGFPLHQPLPTTGSLT</sequence>
<evidence type="ECO:0000256" key="1">
    <source>
        <dbReference type="ARBA" id="ARBA00018517"/>
    </source>
</evidence>
<proteinExistence type="inferred from homology"/>
<evidence type="ECO:0000256" key="3">
    <source>
        <dbReference type="ARBA" id="ARBA00047418"/>
    </source>
</evidence>
<comment type="catalytic activity">
    <reaction evidence="6">
        <text>a 5'-end (N(7)-methyl 5'-triphosphoguanosine)-ribonucleoside in snRNA + S-adenosyl-L-methionine = a 5'-end (N(2),N(7)-dimethyl 5'-triphosphoguanosine)-ribonucleoside in snRNA + S-adenosyl-L-homocysteine + H(+)</text>
        <dbReference type="Rhea" id="RHEA:78471"/>
        <dbReference type="Rhea" id="RHEA-COMP:19085"/>
        <dbReference type="Rhea" id="RHEA-COMP:19087"/>
        <dbReference type="ChEBI" id="CHEBI:15378"/>
        <dbReference type="ChEBI" id="CHEBI:57856"/>
        <dbReference type="ChEBI" id="CHEBI:59789"/>
        <dbReference type="ChEBI" id="CHEBI:156461"/>
        <dbReference type="ChEBI" id="CHEBI:172880"/>
    </reaction>
    <physiologicalReaction direction="left-to-right" evidence="6">
        <dbReference type="Rhea" id="RHEA:78472"/>
    </physiologicalReaction>
</comment>
<dbReference type="InterPro" id="IPR019012">
    <property type="entry name" value="RNA_cap_Gua-N2-MeTrfase"/>
</dbReference>
<evidence type="ECO:0000256" key="2">
    <source>
        <dbReference type="ARBA" id="ARBA00025783"/>
    </source>
</evidence>
<dbReference type="Proteomes" id="UP000799429">
    <property type="component" value="Unassembled WGS sequence"/>
</dbReference>
<dbReference type="InterPro" id="IPR029063">
    <property type="entry name" value="SAM-dependent_MTases_sf"/>
</dbReference>
<reference evidence="9" key="1">
    <citation type="journal article" date="2020" name="Stud. Mycol.">
        <title>101 Dothideomycetes genomes: a test case for predicting lifestyles and emergence of pathogens.</title>
        <authorList>
            <person name="Haridas S."/>
            <person name="Albert R."/>
            <person name="Binder M."/>
            <person name="Bloem J."/>
            <person name="Labutti K."/>
            <person name="Salamov A."/>
            <person name="Andreopoulos B."/>
            <person name="Baker S."/>
            <person name="Barry K."/>
            <person name="Bills G."/>
            <person name="Bluhm B."/>
            <person name="Cannon C."/>
            <person name="Castanera R."/>
            <person name="Culley D."/>
            <person name="Daum C."/>
            <person name="Ezra D."/>
            <person name="Gonzalez J."/>
            <person name="Henrissat B."/>
            <person name="Kuo A."/>
            <person name="Liang C."/>
            <person name="Lipzen A."/>
            <person name="Lutzoni F."/>
            <person name="Magnuson J."/>
            <person name="Mondo S."/>
            <person name="Nolan M."/>
            <person name="Ohm R."/>
            <person name="Pangilinan J."/>
            <person name="Park H.-J."/>
            <person name="Ramirez L."/>
            <person name="Alfaro M."/>
            <person name="Sun H."/>
            <person name="Tritt A."/>
            <person name="Yoshinaga Y."/>
            <person name="Zwiers L.-H."/>
            <person name="Turgeon B."/>
            <person name="Goodwin S."/>
            <person name="Spatafora J."/>
            <person name="Crous P."/>
            <person name="Grigoriev I."/>
        </authorList>
    </citation>
    <scope>NUCLEOTIDE SEQUENCE</scope>
    <source>
        <strain evidence="9">CBS 101060</strain>
    </source>
</reference>
<comment type="catalytic activity">
    <reaction evidence="3">
        <text>a 5'-end (N(2),N(7)-dimethyl 5'-triphosphoguanosine)-ribonucleoside in snoRNA + S-adenosyl-L-methionine = a 5'-end (N(2),N(2),N(7)-trimethyl 5'-triphosphoguanosine)-ribonucleoside in snoRNA + S-adenosyl-L-homocysteine + H(+)</text>
        <dbReference type="Rhea" id="RHEA:78507"/>
        <dbReference type="Rhea" id="RHEA-COMP:19088"/>
        <dbReference type="Rhea" id="RHEA-COMP:19090"/>
        <dbReference type="ChEBI" id="CHEBI:15378"/>
        <dbReference type="ChEBI" id="CHEBI:57856"/>
        <dbReference type="ChEBI" id="CHEBI:59789"/>
        <dbReference type="ChEBI" id="CHEBI:167623"/>
        <dbReference type="ChEBI" id="CHEBI:172880"/>
    </reaction>
    <physiologicalReaction direction="left-to-right" evidence="3">
        <dbReference type="Rhea" id="RHEA:78508"/>
    </physiologicalReaction>
</comment>
<keyword evidence="9" id="KW-0808">Transferase</keyword>
<comment type="catalytic activity">
    <reaction evidence="4">
        <text>a 5'-end (N(7)-methyl 5'-triphosphoguanosine)-ribonucleoside in snoRNA + S-adenosyl-L-methionine = a 5'-end (N(2),N(7)-dimethyl 5'-triphosphoguanosine)-ribonucleoside in snoRNA + S-adenosyl-L-homocysteine + H(+)</text>
        <dbReference type="Rhea" id="RHEA:78475"/>
        <dbReference type="Rhea" id="RHEA-COMP:19086"/>
        <dbReference type="Rhea" id="RHEA-COMP:19088"/>
        <dbReference type="ChEBI" id="CHEBI:15378"/>
        <dbReference type="ChEBI" id="CHEBI:57856"/>
        <dbReference type="ChEBI" id="CHEBI:59789"/>
        <dbReference type="ChEBI" id="CHEBI:156461"/>
        <dbReference type="ChEBI" id="CHEBI:172880"/>
    </reaction>
    <physiologicalReaction direction="left-to-right" evidence="4">
        <dbReference type="Rhea" id="RHEA:78476"/>
    </physiologicalReaction>
</comment>
<dbReference type="SUPFAM" id="SSF53335">
    <property type="entry name" value="S-adenosyl-L-methionine-dependent methyltransferases"/>
    <property type="match status" value="1"/>
</dbReference>
<evidence type="ECO:0000256" key="6">
    <source>
        <dbReference type="ARBA" id="ARBA00049075"/>
    </source>
</evidence>
<keyword evidence="9" id="KW-0489">Methyltransferase</keyword>
<keyword evidence="10" id="KW-1185">Reference proteome</keyword>
<evidence type="ECO:0000313" key="10">
    <source>
        <dbReference type="Proteomes" id="UP000799429"/>
    </source>
</evidence>
<gene>
    <name evidence="9" type="ORF">M501DRAFT_975128</name>
</gene>
<dbReference type="PANTHER" id="PTHR14741:SF32">
    <property type="entry name" value="TRIMETHYLGUANOSINE SYNTHASE"/>
    <property type="match status" value="1"/>
</dbReference>
<accession>A0A9P4SBH7</accession>
<evidence type="ECO:0000313" key="9">
    <source>
        <dbReference type="EMBL" id="KAF2838578.1"/>
    </source>
</evidence>
<dbReference type="GO" id="GO:0005634">
    <property type="term" value="C:nucleus"/>
    <property type="evidence" value="ECO:0007669"/>
    <property type="project" value="TreeGrafter"/>
</dbReference>